<gene>
    <name evidence="2" type="ORF">EB1_20650</name>
</gene>
<feature type="transmembrane region" description="Helical" evidence="1">
    <location>
        <begin position="125"/>
        <end position="142"/>
    </location>
</feature>
<keyword evidence="1" id="KW-0812">Transmembrane</keyword>
<feature type="transmembrane region" description="Helical" evidence="1">
    <location>
        <begin position="309"/>
        <end position="326"/>
    </location>
</feature>
<dbReference type="AlphaFoldDB" id="A0A511NHJ7"/>
<evidence type="ECO:0000313" key="2">
    <source>
        <dbReference type="EMBL" id="GEM52275.1"/>
    </source>
</evidence>
<feature type="transmembrane region" description="Helical" evidence="1">
    <location>
        <begin position="77"/>
        <end position="96"/>
    </location>
</feature>
<feature type="transmembrane region" description="Helical" evidence="1">
    <location>
        <begin position="44"/>
        <end position="65"/>
    </location>
</feature>
<feature type="transmembrane region" description="Helical" evidence="1">
    <location>
        <begin position="193"/>
        <end position="213"/>
    </location>
</feature>
<protein>
    <recommendedName>
        <fullName evidence="4">O-antigen polymerase</fullName>
    </recommendedName>
</protein>
<comment type="caution">
    <text evidence="2">The sequence shown here is derived from an EMBL/GenBank/DDBJ whole genome shotgun (WGS) entry which is preliminary data.</text>
</comment>
<evidence type="ECO:0008006" key="4">
    <source>
        <dbReference type="Google" id="ProtNLM"/>
    </source>
</evidence>
<accession>A0A511NHJ7</accession>
<feature type="transmembrane region" description="Helical" evidence="1">
    <location>
        <begin position="12"/>
        <end position="32"/>
    </location>
</feature>
<proteinExistence type="predicted"/>
<feature type="transmembrane region" description="Helical" evidence="1">
    <location>
        <begin position="149"/>
        <end position="164"/>
    </location>
</feature>
<keyword evidence="1" id="KW-1133">Transmembrane helix</keyword>
<evidence type="ECO:0000313" key="3">
    <source>
        <dbReference type="Proteomes" id="UP000321245"/>
    </source>
</evidence>
<dbReference type="EMBL" id="BJXC01000013">
    <property type="protein sequence ID" value="GEM52275.1"/>
    <property type="molecule type" value="Genomic_DNA"/>
</dbReference>
<dbReference type="Proteomes" id="UP000321245">
    <property type="component" value="Unassembled WGS sequence"/>
</dbReference>
<organism evidence="2 3">
    <name type="scientific">Empedobacter brevis NBRC 14943 = ATCC 43319</name>
    <dbReference type="NCBI Taxonomy" id="1218108"/>
    <lineage>
        <taxon>Bacteria</taxon>
        <taxon>Pseudomonadati</taxon>
        <taxon>Bacteroidota</taxon>
        <taxon>Flavobacteriia</taxon>
        <taxon>Flavobacteriales</taxon>
        <taxon>Weeksellaceae</taxon>
        <taxon>Empedobacter</taxon>
    </lineage>
</organism>
<reference evidence="2 3" key="1">
    <citation type="submission" date="2019-07" db="EMBL/GenBank/DDBJ databases">
        <title>Whole genome shotgun sequence of Empedobacter brevis NBRC 14943.</title>
        <authorList>
            <person name="Hosoyama A."/>
            <person name="Uohara A."/>
            <person name="Ohji S."/>
            <person name="Ichikawa N."/>
        </authorList>
    </citation>
    <scope>NUCLEOTIDE SEQUENCE [LARGE SCALE GENOMIC DNA]</scope>
    <source>
        <strain evidence="2 3">NBRC 14943</strain>
    </source>
</reference>
<dbReference type="STRING" id="1218108.GCA_000382425_02070"/>
<keyword evidence="3" id="KW-1185">Reference proteome</keyword>
<feature type="transmembrane region" description="Helical" evidence="1">
    <location>
        <begin position="277"/>
        <end position="297"/>
    </location>
</feature>
<keyword evidence="1" id="KW-0472">Membrane</keyword>
<sequence>MMIGVTKILKLNKVVIFSLFLSIIVTTIYLIVGIDKSKNPDEAFSQVLIVYVFTPILWSVILNYCLEKYQINKIVNYLNIFMTFGCISVFIAIWLFQTGQKKILELLIEDPNMTFSSKGIVEMKLFVYGSLIFFIPAFIQLEKIFNNKLYYYLGILLIFITAVVSGRSALLLSIFIGVIFYAMANFNSKVIKYIFLGIVLFLLANTILNYFGVNLFNILLEFNSKVLKGGDKERPLQTKALIEGINNNIFGAGHGVGVDYIRSVKFPWRYENVPFALIYRVSFFGFIIYSIPFIYSLKKYFSLTKKHPYDNYMIIGYISMLIATFTNPYLESFEFNIFYVLPFIYFIKRDKFFV</sequence>
<name>A0A511NHJ7_9FLAO</name>
<evidence type="ECO:0000256" key="1">
    <source>
        <dbReference type="SAM" id="Phobius"/>
    </source>
</evidence>